<organism evidence="1 2">
    <name type="scientific">Macroventuria anomochaeta</name>
    <dbReference type="NCBI Taxonomy" id="301207"/>
    <lineage>
        <taxon>Eukaryota</taxon>
        <taxon>Fungi</taxon>
        <taxon>Dikarya</taxon>
        <taxon>Ascomycota</taxon>
        <taxon>Pezizomycotina</taxon>
        <taxon>Dothideomycetes</taxon>
        <taxon>Pleosporomycetidae</taxon>
        <taxon>Pleosporales</taxon>
        <taxon>Pleosporineae</taxon>
        <taxon>Didymellaceae</taxon>
        <taxon>Macroventuria</taxon>
    </lineage>
</organism>
<dbReference type="Proteomes" id="UP000799754">
    <property type="component" value="Unassembled WGS sequence"/>
</dbReference>
<feature type="non-terminal residue" evidence="1">
    <location>
        <position position="119"/>
    </location>
</feature>
<evidence type="ECO:0000313" key="1">
    <source>
        <dbReference type="EMBL" id="KAF2629466.1"/>
    </source>
</evidence>
<reference evidence="1" key="1">
    <citation type="journal article" date="2020" name="Stud. Mycol.">
        <title>101 Dothideomycetes genomes: a test case for predicting lifestyles and emergence of pathogens.</title>
        <authorList>
            <person name="Haridas S."/>
            <person name="Albert R."/>
            <person name="Binder M."/>
            <person name="Bloem J."/>
            <person name="Labutti K."/>
            <person name="Salamov A."/>
            <person name="Andreopoulos B."/>
            <person name="Baker S."/>
            <person name="Barry K."/>
            <person name="Bills G."/>
            <person name="Bluhm B."/>
            <person name="Cannon C."/>
            <person name="Castanera R."/>
            <person name="Culley D."/>
            <person name="Daum C."/>
            <person name="Ezra D."/>
            <person name="Gonzalez J."/>
            <person name="Henrissat B."/>
            <person name="Kuo A."/>
            <person name="Liang C."/>
            <person name="Lipzen A."/>
            <person name="Lutzoni F."/>
            <person name="Magnuson J."/>
            <person name="Mondo S."/>
            <person name="Nolan M."/>
            <person name="Ohm R."/>
            <person name="Pangilinan J."/>
            <person name="Park H.-J."/>
            <person name="Ramirez L."/>
            <person name="Alfaro M."/>
            <person name="Sun H."/>
            <person name="Tritt A."/>
            <person name="Yoshinaga Y."/>
            <person name="Zwiers L.-H."/>
            <person name="Turgeon B."/>
            <person name="Goodwin S."/>
            <person name="Spatafora J."/>
            <person name="Crous P."/>
            <person name="Grigoriev I."/>
        </authorList>
    </citation>
    <scope>NUCLEOTIDE SEQUENCE</scope>
    <source>
        <strain evidence="1">CBS 525.71</strain>
    </source>
</reference>
<keyword evidence="2" id="KW-1185">Reference proteome</keyword>
<proteinExistence type="predicted"/>
<name>A0ACB6S5C9_9PLEO</name>
<dbReference type="EMBL" id="MU006710">
    <property type="protein sequence ID" value="KAF2629466.1"/>
    <property type="molecule type" value="Genomic_DNA"/>
</dbReference>
<gene>
    <name evidence="1" type="ORF">BU25DRAFT_296318</name>
</gene>
<sequence>AYLSDEQVKEAVEIMERVVAVEDEVLAAHHPDRQSSQHVLAVAYPQDGQMQKAIKLLERVVEAQEMLEPENLLRLVSQHELAITYKADGQAKKAIELLEHVVAVKTDSLRDDHPSRLVS</sequence>
<accession>A0ACB6S5C9</accession>
<comment type="caution">
    <text evidence="1">The sequence shown here is derived from an EMBL/GenBank/DDBJ whole genome shotgun (WGS) entry which is preliminary data.</text>
</comment>
<protein>
    <submittedName>
        <fullName evidence="1">Uncharacterized protein</fullName>
    </submittedName>
</protein>
<feature type="non-terminal residue" evidence="1">
    <location>
        <position position="1"/>
    </location>
</feature>
<evidence type="ECO:0000313" key="2">
    <source>
        <dbReference type="Proteomes" id="UP000799754"/>
    </source>
</evidence>